<dbReference type="EMBL" id="CAUOFW020009791">
    <property type="protein sequence ID" value="CAK9187051.1"/>
    <property type="molecule type" value="Genomic_DNA"/>
</dbReference>
<dbReference type="SUPFAM" id="SSF49503">
    <property type="entry name" value="Cupredoxins"/>
    <property type="match status" value="1"/>
</dbReference>
<feature type="signal peptide" evidence="4">
    <location>
        <begin position="1"/>
        <end position="17"/>
    </location>
</feature>
<feature type="region of interest" description="Disordered" evidence="3">
    <location>
        <begin position="119"/>
        <end position="216"/>
    </location>
</feature>
<dbReference type="InterPro" id="IPR003245">
    <property type="entry name" value="Phytocyanin_dom"/>
</dbReference>
<feature type="compositionally biased region" description="Pro residues" evidence="3">
    <location>
        <begin position="136"/>
        <end position="149"/>
    </location>
</feature>
<keyword evidence="7" id="KW-1185">Reference proteome</keyword>
<comment type="caution">
    <text evidence="6">The sequence shown here is derived from an EMBL/GenBank/DDBJ whole genome shotgun (WGS) entry which is preliminary data.</text>
</comment>
<dbReference type="InterPro" id="IPR008972">
    <property type="entry name" value="Cupredoxin"/>
</dbReference>
<dbReference type="GO" id="GO:0046872">
    <property type="term" value="F:metal ion binding"/>
    <property type="evidence" value="ECO:0007669"/>
    <property type="project" value="UniProtKB-KW"/>
</dbReference>
<evidence type="ECO:0000259" key="5">
    <source>
        <dbReference type="PROSITE" id="PS51485"/>
    </source>
</evidence>
<dbReference type="CDD" id="cd04216">
    <property type="entry name" value="Phytocyanin"/>
    <property type="match status" value="1"/>
</dbReference>
<evidence type="ECO:0000256" key="2">
    <source>
        <dbReference type="ARBA" id="ARBA00023180"/>
    </source>
</evidence>
<reference evidence="6 7" key="1">
    <citation type="submission" date="2024-02" db="EMBL/GenBank/DDBJ databases">
        <authorList>
            <person name="Vignale AGUSTIN F."/>
            <person name="Sosa J E."/>
            <person name="Modenutti C."/>
        </authorList>
    </citation>
    <scope>NUCLEOTIDE SEQUENCE [LARGE SCALE GENOMIC DNA]</scope>
</reference>
<dbReference type="FunFam" id="2.60.40.420:FF:000003">
    <property type="entry name" value="Blue copper"/>
    <property type="match status" value="1"/>
</dbReference>
<name>A0ABC8V132_9AQUA</name>
<dbReference type="PANTHER" id="PTHR33021">
    <property type="entry name" value="BLUE COPPER PROTEIN"/>
    <property type="match status" value="1"/>
</dbReference>
<dbReference type="PROSITE" id="PS51485">
    <property type="entry name" value="PHYTOCYANIN"/>
    <property type="match status" value="1"/>
</dbReference>
<keyword evidence="1" id="KW-0479">Metal-binding</keyword>
<evidence type="ECO:0000256" key="1">
    <source>
        <dbReference type="ARBA" id="ARBA00022723"/>
    </source>
</evidence>
<dbReference type="PANTHER" id="PTHR33021:SF492">
    <property type="entry name" value="UCLACYANIN 1"/>
    <property type="match status" value="1"/>
</dbReference>
<organism evidence="6 7">
    <name type="scientific">Ilex paraguariensis</name>
    <name type="common">yerba mate</name>
    <dbReference type="NCBI Taxonomy" id="185542"/>
    <lineage>
        <taxon>Eukaryota</taxon>
        <taxon>Viridiplantae</taxon>
        <taxon>Streptophyta</taxon>
        <taxon>Embryophyta</taxon>
        <taxon>Tracheophyta</taxon>
        <taxon>Spermatophyta</taxon>
        <taxon>Magnoliopsida</taxon>
        <taxon>eudicotyledons</taxon>
        <taxon>Gunneridae</taxon>
        <taxon>Pentapetalae</taxon>
        <taxon>asterids</taxon>
        <taxon>campanulids</taxon>
        <taxon>Aquifoliales</taxon>
        <taxon>Aquifoliaceae</taxon>
        <taxon>Ilex</taxon>
    </lineage>
</organism>
<gene>
    <name evidence="6" type="ORF">ILEXP_LOCUS57558</name>
</gene>
<dbReference type="Proteomes" id="UP001642360">
    <property type="component" value="Unassembled WGS sequence"/>
</dbReference>
<dbReference type="InterPro" id="IPR039391">
    <property type="entry name" value="Phytocyanin-like"/>
</dbReference>
<dbReference type="Pfam" id="PF02298">
    <property type="entry name" value="Cu_bind_like"/>
    <property type="match status" value="1"/>
</dbReference>
<proteinExistence type="predicted"/>
<keyword evidence="4" id="KW-0732">Signal</keyword>
<dbReference type="AlphaFoldDB" id="A0ABC8V132"/>
<evidence type="ECO:0000256" key="4">
    <source>
        <dbReference type="SAM" id="SignalP"/>
    </source>
</evidence>
<accession>A0ABC8V132</accession>
<protein>
    <recommendedName>
        <fullName evidence="5">Phytocyanin domain-containing protein</fullName>
    </recommendedName>
</protein>
<evidence type="ECO:0000313" key="7">
    <source>
        <dbReference type="Proteomes" id="UP001642360"/>
    </source>
</evidence>
<evidence type="ECO:0000313" key="6">
    <source>
        <dbReference type="EMBL" id="CAK9187051.1"/>
    </source>
</evidence>
<feature type="domain" description="Phytocyanin" evidence="5">
    <location>
        <begin position="18"/>
        <end position="117"/>
    </location>
</feature>
<sequence>MLMSLATAALIINGAMATNYTVGGPNRGWDTSSKLQSWATSQTFLVGDNLDFQYTPNHDVLEVSKADYDSCTGSNPLQSYSGGTTTIPLASPGKRYFICGTSGHCSQGMKVEIDTLAASTPPAASPNNPPTAATPTPSPGSPATPPAASPPSETATPPLQHSPAPAPTVANPPSDKSPVGAISPTSLDVPSAGAPETSDSPSGSPPPPSSTLPSSATKVNVMAGCTLVLGFITMLWTL</sequence>
<feature type="chain" id="PRO_5044801263" description="Phytocyanin domain-containing protein" evidence="4">
    <location>
        <begin position="18"/>
        <end position="238"/>
    </location>
</feature>
<keyword evidence="2" id="KW-0325">Glycoprotein</keyword>
<dbReference type="Gene3D" id="2.60.40.420">
    <property type="entry name" value="Cupredoxins - blue copper proteins"/>
    <property type="match status" value="1"/>
</dbReference>
<evidence type="ECO:0000256" key="3">
    <source>
        <dbReference type="SAM" id="MobiDB-lite"/>
    </source>
</evidence>